<dbReference type="Proteomes" id="UP000002358">
    <property type="component" value="Chromosome 1"/>
</dbReference>
<evidence type="ECO:0000256" key="1">
    <source>
        <dbReference type="SAM" id="Phobius"/>
    </source>
</evidence>
<dbReference type="SMR" id="A0A7M7HCW6"/>
<organism evidence="2 3">
    <name type="scientific">Nasonia vitripennis</name>
    <name type="common">Parasitic wasp</name>
    <dbReference type="NCBI Taxonomy" id="7425"/>
    <lineage>
        <taxon>Eukaryota</taxon>
        <taxon>Metazoa</taxon>
        <taxon>Ecdysozoa</taxon>
        <taxon>Arthropoda</taxon>
        <taxon>Hexapoda</taxon>
        <taxon>Insecta</taxon>
        <taxon>Pterygota</taxon>
        <taxon>Neoptera</taxon>
        <taxon>Endopterygota</taxon>
        <taxon>Hymenoptera</taxon>
        <taxon>Apocrita</taxon>
        <taxon>Proctotrupomorpha</taxon>
        <taxon>Chalcidoidea</taxon>
        <taxon>Pteromalidae</taxon>
        <taxon>Pteromalinae</taxon>
        <taxon>Nasonia</taxon>
    </lineage>
</organism>
<reference evidence="2" key="1">
    <citation type="submission" date="2021-01" db="UniProtKB">
        <authorList>
            <consortium name="EnsemblMetazoa"/>
        </authorList>
    </citation>
    <scope>IDENTIFICATION</scope>
</reference>
<sequence>MSRLTPPARARAHMRCAIRHYATEVGDTFDHNSFKLMCANMIRKSNIDNTPKTADIIKILHNEQKQLQLFEIYLKILHKLLSQNKDDFILDKEKNMKASEGLMLGCRSVIGRLDDLLENALPKKSQKKGNKIVYGLIAGGIGVVVLVYIFR</sequence>
<name>A0A7M7HCW6_NASVI</name>
<gene>
    <name evidence="2" type="primary">100680348</name>
</gene>
<keyword evidence="1" id="KW-1133">Transmembrane helix</keyword>
<evidence type="ECO:0000313" key="2">
    <source>
        <dbReference type="EnsemblMetazoa" id="XP_008215492"/>
    </source>
</evidence>
<keyword evidence="1" id="KW-0812">Transmembrane</keyword>
<feature type="transmembrane region" description="Helical" evidence="1">
    <location>
        <begin position="132"/>
        <end position="150"/>
    </location>
</feature>
<keyword evidence="3" id="KW-1185">Reference proteome</keyword>
<accession>A0A7M7HCW6</accession>
<dbReference type="EnsemblMetazoa" id="XM_008217270">
    <property type="protein sequence ID" value="XP_008215492"/>
    <property type="gene ID" value="LOC100680348"/>
</dbReference>
<proteinExistence type="predicted"/>
<dbReference type="AlphaFoldDB" id="A0A7M7HCW6"/>
<keyword evidence="1" id="KW-0472">Membrane</keyword>
<evidence type="ECO:0000313" key="3">
    <source>
        <dbReference type="Proteomes" id="UP000002358"/>
    </source>
</evidence>
<dbReference type="OrthoDB" id="10041611at2759"/>
<protein>
    <submittedName>
        <fullName evidence="2">Uncharacterized protein</fullName>
    </submittedName>
</protein>